<dbReference type="OrthoDB" id="185346at2"/>
<dbReference type="Proteomes" id="UP000198104">
    <property type="component" value="Unassembled WGS sequence"/>
</dbReference>
<evidence type="ECO:0000256" key="1">
    <source>
        <dbReference type="ARBA" id="ARBA00023015"/>
    </source>
</evidence>
<name>A0A254PY98_9BURK</name>
<evidence type="ECO:0000256" key="3">
    <source>
        <dbReference type="ARBA" id="ARBA00023163"/>
    </source>
</evidence>
<proteinExistence type="predicted"/>
<dbReference type="InterPro" id="IPR018060">
    <property type="entry name" value="HTH_AraC"/>
</dbReference>
<dbReference type="EMBL" id="NGUO01000011">
    <property type="protein sequence ID" value="OWS71274.1"/>
    <property type="molecule type" value="Genomic_DNA"/>
</dbReference>
<dbReference type="InterPro" id="IPR009057">
    <property type="entry name" value="Homeodomain-like_sf"/>
</dbReference>
<dbReference type="PROSITE" id="PS01124">
    <property type="entry name" value="HTH_ARAC_FAMILY_2"/>
    <property type="match status" value="1"/>
</dbReference>
<dbReference type="SMART" id="SM00342">
    <property type="entry name" value="HTH_ARAC"/>
    <property type="match status" value="1"/>
</dbReference>
<reference evidence="5 6" key="1">
    <citation type="submission" date="2017-05" db="EMBL/GenBank/DDBJ databases">
        <title>Polynucleobacter sp. MWH-K35W1 isolated from the permanently anoxic monimolimnion of a meromictic lake.</title>
        <authorList>
            <person name="Hahn M.W."/>
        </authorList>
    </citation>
    <scope>NUCLEOTIDE SEQUENCE [LARGE SCALE GENOMIC DNA]</scope>
    <source>
        <strain evidence="5 6">MWH-K35W1</strain>
    </source>
</reference>
<evidence type="ECO:0000256" key="2">
    <source>
        <dbReference type="ARBA" id="ARBA00023125"/>
    </source>
</evidence>
<sequence length="338" mass="37997">MHRKKLSCLLPPLVFGGRSAKIDDSVNEMEDRLHEVISGLKECESIADHGVFQHQSCLLNVNGMKMVATASTPVRFKINPNEDTTLMIPFYGQGNFIIDGRLIHWQSGVNALLLPNSTGSGESALQSVLMLNINPQKLESIARSMLGMNQHSQNILDLHAPRKLSLQVGRLSFETVFRQLANLLDQFSLQPELLNQTAIDDNFYRNLIVMLQPELFLDELSSTPSRKYARRLLDRVCDYVQAHLNQPITLSALERVSNMSARNLHYAFLKRYNTTPMRWVRTERLMMANNHLTSAPPGTTVTAIALSCGFTKPAAFAAYYQQHFGELPSTTLARTLAR</sequence>
<dbReference type="GO" id="GO:0043565">
    <property type="term" value="F:sequence-specific DNA binding"/>
    <property type="evidence" value="ECO:0007669"/>
    <property type="project" value="InterPro"/>
</dbReference>
<accession>A0A254PY98</accession>
<dbReference type="SUPFAM" id="SSF46689">
    <property type="entry name" value="Homeodomain-like"/>
    <property type="match status" value="1"/>
</dbReference>
<dbReference type="GO" id="GO:0003700">
    <property type="term" value="F:DNA-binding transcription factor activity"/>
    <property type="evidence" value="ECO:0007669"/>
    <property type="project" value="InterPro"/>
</dbReference>
<feature type="domain" description="HTH araC/xylS-type" evidence="4">
    <location>
        <begin position="234"/>
        <end position="334"/>
    </location>
</feature>
<evidence type="ECO:0000313" key="6">
    <source>
        <dbReference type="Proteomes" id="UP000198104"/>
    </source>
</evidence>
<keyword evidence="6" id="KW-1185">Reference proteome</keyword>
<evidence type="ECO:0000259" key="4">
    <source>
        <dbReference type="PROSITE" id="PS01124"/>
    </source>
</evidence>
<keyword evidence="1" id="KW-0805">Transcription regulation</keyword>
<dbReference type="Pfam" id="PF12833">
    <property type="entry name" value="HTH_18"/>
    <property type="match status" value="1"/>
</dbReference>
<evidence type="ECO:0000313" key="5">
    <source>
        <dbReference type="EMBL" id="OWS71274.1"/>
    </source>
</evidence>
<protein>
    <recommendedName>
        <fullName evidence="4">HTH araC/xylS-type domain-containing protein</fullName>
    </recommendedName>
</protein>
<keyword evidence="2" id="KW-0238">DNA-binding</keyword>
<dbReference type="PANTHER" id="PTHR46796">
    <property type="entry name" value="HTH-TYPE TRANSCRIPTIONAL ACTIVATOR RHAS-RELATED"/>
    <property type="match status" value="1"/>
</dbReference>
<dbReference type="InterPro" id="IPR050204">
    <property type="entry name" value="AraC_XylS_family_regulators"/>
</dbReference>
<gene>
    <name evidence="5" type="ORF">CBI30_07455</name>
</gene>
<dbReference type="Gene3D" id="1.10.10.60">
    <property type="entry name" value="Homeodomain-like"/>
    <property type="match status" value="1"/>
</dbReference>
<keyword evidence="3" id="KW-0804">Transcription</keyword>
<organism evidence="5 6">
    <name type="scientific">Polynucleobacter aenigmaticus</name>
    <dbReference type="NCBI Taxonomy" id="1743164"/>
    <lineage>
        <taxon>Bacteria</taxon>
        <taxon>Pseudomonadati</taxon>
        <taxon>Pseudomonadota</taxon>
        <taxon>Betaproteobacteria</taxon>
        <taxon>Burkholderiales</taxon>
        <taxon>Burkholderiaceae</taxon>
        <taxon>Polynucleobacter</taxon>
    </lineage>
</organism>
<dbReference type="RefSeq" id="WP_088527686.1">
    <property type="nucleotide sequence ID" value="NZ_NGUO01000011.1"/>
</dbReference>
<comment type="caution">
    <text evidence="5">The sequence shown here is derived from an EMBL/GenBank/DDBJ whole genome shotgun (WGS) entry which is preliminary data.</text>
</comment>
<dbReference type="AlphaFoldDB" id="A0A254PY98"/>